<evidence type="ECO:0000313" key="2">
    <source>
        <dbReference type="EMBL" id="EFT84236.1"/>
    </source>
</evidence>
<dbReference type="HOGENOM" id="CLU_136788_5_0_11"/>
<dbReference type="Proteomes" id="UP000004946">
    <property type="component" value="Chromosome"/>
</dbReference>
<proteinExistence type="predicted"/>
<dbReference type="eggNOG" id="COG0762">
    <property type="taxonomic scope" value="Bacteria"/>
</dbReference>
<dbReference type="InterPro" id="IPR003425">
    <property type="entry name" value="CCB3/YggT"/>
</dbReference>
<evidence type="ECO:0000313" key="3">
    <source>
        <dbReference type="Proteomes" id="UP000004946"/>
    </source>
</evidence>
<dbReference type="PATRIC" id="fig|864564.6.peg.470"/>
<keyword evidence="1" id="KW-0812">Transmembrane</keyword>
<evidence type="ECO:0000256" key="1">
    <source>
        <dbReference type="SAM" id="Phobius"/>
    </source>
</evidence>
<dbReference type="Pfam" id="PF02325">
    <property type="entry name" value="CCB3_YggT"/>
    <property type="match status" value="1"/>
</dbReference>
<dbReference type="EMBL" id="AEON01000001">
    <property type="protein sequence ID" value="EFT84236.1"/>
    <property type="molecule type" value="Genomic_DNA"/>
</dbReference>
<reference evidence="2 3" key="1">
    <citation type="submission" date="2010-12" db="EMBL/GenBank/DDBJ databases">
        <authorList>
            <person name="Muzny D."/>
            <person name="Qin X."/>
            <person name="Buhay C."/>
            <person name="Dugan-Rocha S."/>
            <person name="Ding Y."/>
            <person name="Chen G."/>
            <person name="Hawes A."/>
            <person name="Holder M."/>
            <person name="Jhangiani S."/>
            <person name="Johnson A."/>
            <person name="Khan Z."/>
            <person name="Li Z."/>
            <person name="Liu W."/>
            <person name="Liu X."/>
            <person name="Perez L."/>
            <person name="Shen H."/>
            <person name="Wang Q."/>
            <person name="Watt J."/>
            <person name="Xi L."/>
            <person name="Xin Y."/>
            <person name="Zhou J."/>
            <person name="Deng J."/>
            <person name="Jiang H."/>
            <person name="Liu Y."/>
            <person name="Qu J."/>
            <person name="Song X.-Z."/>
            <person name="Zhang L."/>
            <person name="Villasana D."/>
            <person name="Johnson A."/>
            <person name="Liu J."/>
            <person name="Liyanage D."/>
            <person name="Lorensuhewa L."/>
            <person name="Robinson T."/>
            <person name="Song A."/>
            <person name="Song B.-B."/>
            <person name="Dinh H."/>
            <person name="Thornton R."/>
            <person name="Coyle M."/>
            <person name="Francisco L."/>
            <person name="Jackson L."/>
            <person name="Javaid M."/>
            <person name="Korchina V."/>
            <person name="Kovar C."/>
            <person name="Mata R."/>
            <person name="Mathew T."/>
            <person name="Ngo R."/>
            <person name="Nguyen L."/>
            <person name="Nguyen N."/>
            <person name="Okwuonu G."/>
            <person name="Ongeri F."/>
            <person name="Pham C."/>
            <person name="Simmons D."/>
            <person name="Wilczek-Boney K."/>
            <person name="Hale W."/>
            <person name="Jakkamsetti A."/>
            <person name="Pham P."/>
            <person name="Ruth R."/>
            <person name="San Lucas F."/>
            <person name="Warren J."/>
            <person name="Zhang J."/>
            <person name="Zhao Z."/>
            <person name="Zhou C."/>
            <person name="Zhu D."/>
            <person name="Lee S."/>
            <person name="Bess C."/>
            <person name="Blankenburg K."/>
            <person name="Forbes L."/>
            <person name="Fu Q."/>
            <person name="Gubbala S."/>
            <person name="Hirani K."/>
            <person name="Jayaseelan J.C."/>
            <person name="Lara F."/>
            <person name="Munidasa M."/>
            <person name="Palculict T."/>
            <person name="Patil S."/>
            <person name="Pu L.-L."/>
            <person name="Saada N."/>
            <person name="Tang L."/>
            <person name="Weissenberger G."/>
            <person name="Zhu Y."/>
            <person name="Hemphill L."/>
            <person name="Shang Y."/>
            <person name="Youmans B."/>
            <person name="Ayvaz T."/>
            <person name="Ross M."/>
            <person name="Santibanez J."/>
            <person name="Aqrawi P."/>
            <person name="Gross S."/>
            <person name="Joshi V."/>
            <person name="Fowler G."/>
            <person name="Nazareth L."/>
            <person name="Reid J."/>
            <person name="Worley K."/>
            <person name="Petrosino J."/>
            <person name="Highlander S."/>
            <person name="Gibbs R."/>
        </authorList>
    </citation>
    <scope>NUCLEOTIDE SEQUENCE [LARGE SCALE GENOMIC DNA]</scope>
    <source>
        <strain evidence="2 3">DSM 10105</strain>
    </source>
</reference>
<keyword evidence="3" id="KW-1185">Reference proteome</keyword>
<gene>
    <name evidence="2" type="ORF">HMPREF0620_1241</name>
</gene>
<evidence type="ECO:0008006" key="4">
    <source>
        <dbReference type="Google" id="ProtNLM"/>
    </source>
</evidence>
<keyword evidence="1" id="KW-1133">Transmembrane helix</keyword>
<keyword evidence="1" id="KW-0472">Membrane</keyword>
<dbReference type="KEGG" id="pdo:PSDT_0428"/>
<organism evidence="2 3">
    <name type="scientific">Parascardovia denticolens DSM 10105 = JCM 12538</name>
    <dbReference type="NCBI Taxonomy" id="864564"/>
    <lineage>
        <taxon>Bacteria</taxon>
        <taxon>Bacillati</taxon>
        <taxon>Actinomycetota</taxon>
        <taxon>Actinomycetes</taxon>
        <taxon>Bifidobacteriales</taxon>
        <taxon>Bifidobacteriaceae</taxon>
        <taxon>Parascardovia</taxon>
    </lineage>
</organism>
<comment type="caution">
    <text evidence="2">The sequence shown here is derived from an EMBL/GenBank/DDBJ whole genome shotgun (WGS) entry which is preliminary data.</text>
</comment>
<name>E6K0N3_PARDN</name>
<feature type="transmembrane region" description="Helical" evidence="1">
    <location>
        <begin position="72"/>
        <end position="92"/>
    </location>
</feature>
<sequence length="93" mass="10538">MILLQISHIVRILLSAYLAVLTVRMILDWVAFLTHWQPGRVLYPLVNAVYTLTTPPIRWIGKIIPPLRLGAVALDMGFMVLYLLISLLIGFLP</sequence>
<protein>
    <recommendedName>
        <fullName evidence="4">YGGT family protein</fullName>
    </recommendedName>
</protein>
<accession>E6K0N3</accession>
<dbReference type="GO" id="GO:0016020">
    <property type="term" value="C:membrane"/>
    <property type="evidence" value="ECO:0007669"/>
    <property type="project" value="InterPro"/>
</dbReference>
<feature type="transmembrane region" description="Helical" evidence="1">
    <location>
        <begin position="12"/>
        <end position="35"/>
    </location>
</feature>
<dbReference type="AlphaFoldDB" id="E6K0N3"/>
<dbReference type="RefSeq" id="WP_006289794.1">
    <property type="nucleotide sequence ID" value="NZ_AP012333.1"/>
</dbReference>